<organism evidence="4 5">
    <name type="scientific">Gomphosphaeria aponina SAG 52.96 = DSM 107014</name>
    <dbReference type="NCBI Taxonomy" id="1521640"/>
    <lineage>
        <taxon>Bacteria</taxon>
        <taxon>Bacillati</taxon>
        <taxon>Cyanobacteriota</taxon>
        <taxon>Cyanophyceae</taxon>
        <taxon>Oscillatoriophycideae</taxon>
        <taxon>Chroococcales</taxon>
        <taxon>Gomphosphaeriaceae</taxon>
        <taxon>Gomphosphaeria</taxon>
    </lineage>
</organism>
<dbReference type="GO" id="GO:0016020">
    <property type="term" value="C:membrane"/>
    <property type="evidence" value="ECO:0007669"/>
    <property type="project" value="InterPro"/>
</dbReference>
<dbReference type="Pfam" id="PF00892">
    <property type="entry name" value="EamA"/>
    <property type="match status" value="2"/>
</dbReference>
<dbReference type="InterPro" id="IPR000620">
    <property type="entry name" value="EamA_dom"/>
</dbReference>
<dbReference type="PANTHER" id="PTHR22911:SF76">
    <property type="entry name" value="EAMA DOMAIN-CONTAINING PROTEIN"/>
    <property type="match status" value="1"/>
</dbReference>
<dbReference type="InterPro" id="IPR037185">
    <property type="entry name" value="EmrE-like"/>
</dbReference>
<feature type="transmembrane region" description="Helical" evidence="2">
    <location>
        <begin position="258"/>
        <end position="282"/>
    </location>
</feature>
<gene>
    <name evidence="4" type="ORF">DSM107014_02165</name>
</gene>
<feature type="transmembrane region" description="Helical" evidence="2">
    <location>
        <begin position="288"/>
        <end position="304"/>
    </location>
</feature>
<feature type="domain" description="EamA" evidence="3">
    <location>
        <begin position="23"/>
        <end position="157"/>
    </location>
</feature>
<sequence>MINQLRLPQQQTLTRTAIDSYVCLAVGLLALSFAPIFVRLSAGELSPLGIIFNRFWMATIVLGILHEIPDSNQSQSDLEKQVKNGKTVILLLLLGTFFSLGLILWAWSLTQTTIAKSTIMSSLTPGFTALGWWLIWGKRPDKRFLIGMGVTMVGVMSLGVSDFCLDSGNIEGDAIALLSAVLFSAYPLILEQLQKELNSKTILMWCCLMGTVFIFSILLITGERLFPVSWNGWLGVISLALLCQVLGLVLIAECMKQLSAVFVSVSYLFLPVLSSIYGWVFFAESLSFYNWLGFALVLLGIYVAKKSQTIVKTVDG</sequence>
<feature type="domain" description="EamA" evidence="3">
    <location>
        <begin position="172"/>
        <end position="303"/>
    </location>
</feature>
<proteinExistence type="inferred from homology"/>
<evidence type="ECO:0000256" key="1">
    <source>
        <dbReference type="ARBA" id="ARBA00007362"/>
    </source>
</evidence>
<evidence type="ECO:0000313" key="4">
    <source>
        <dbReference type="EMBL" id="MBR8826703.1"/>
    </source>
</evidence>
<evidence type="ECO:0000313" key="5">
    <source>
        <dbReference type="Proteomes" id="UP000767446"/>
    </source>
</evidence>
<feature type="transmembrane region" description="Helical" evidence="2">
    <location>
        <begin position="119"/>
        <end position="137"/>
    </location>
</feature>
<comment type="caution">
    <text evidence="4">The sequence shown here is derived from an EMBL/GenBank/DDBJ whole genome shotgun (WGS) entry which is preliminary data.</text>
</comment>
<dbReference type="SUPFAM" id="SSF103481">
    <property type="entry name" value="Multidrug resistance efflux transporter EmrE"/>
    <property type="match status" value="2"/>
</dbReference>
<evidence type="ECO:0000259" key="3">
    <source>
        <dbReference type="Pfam" id="PF00892"/>
    </source>
</evidence>
<reference evidence="4" key="1">
    <citation type="submission" date="2021-02" db="EMBL/GenBank/DDBJ databases">
        <title>Metagenome analyses of Stigonema ocellatum DSM 106950, Chlorogloea purpurea SAG 13.99 and Gomphosphaeria aponina DSM 107014.</title>
        <authorList>
            <person name="Marter P."/>
            <person name="Huang S."/>
        </authorList>
    </citation>
    <scope>NUCLEOTIDE SEQUENCE</scope>
    <source>
        <strain evidence="4">JP213</strain>
    </source>
</reference>
<feature type="transmembrane region" description="Helical" evidence="2">
    <location>
        <begin position="144"/>
        <end position="161"/>
    </location>
</feature>
<feature type="transmembrane region" description="Helical" evidence="2">
    <location>
        <begin position="48"/>
        <end position="66"/>
    </location>
</feature>
<keyword evidence="2" id="KW-0472">Membrane</keyword>
<name>A0A941GWP8_9CHRO</name>
<feature type="transmembrane region" description="Helical" evidence="2">
    <location>
        <begin position="232"/>
        <end position="251"/>
    </location>
</feature>
<accession>A0A941GWP8</accession>
<keyword evidence="2" id="KW-0812">Transmembrane</keyword>
<dbReference type="AlphaFoldDB" id="A0A941GWP8"/>
<evidence type="ECO:0000256" key="2">
    <source>
        <dbReference type="SAM" id="Phobius"/>
    </source>
</evidence>
<feature type="transmembrane region" description="Helical" evidence="2">
    <location>
        <begin position="87"/>
        <end position="107"/>
    </location>
</feature>
<dbReference type="EMBL" id="JADQBC010000009">
    <property type="protein sequence ID" value="MBR8826703.1"/>
    <property type="molecule type" value="Genomic_DNA"/>
</dbReference>
<dbReference type="Proteomes" id="UP000767446">
    <property type="component" value="Unassembled WGS sequence"/>
</dbReference>
<comment type="similarity">
    <text evidence="1">Belongs to the EamA transporter family.</text>
</comment>
<feature type="transmembrane region" description="Helical" evidence="2">
    <location>
        <begin position="202"/>
        <end position="220"/>
    </location>
</feature>
<feature type="transmembrane region" description="Helical" evidence="2">
    <location>
        <begin position="173"/>
        <end position="190"/>
    </location>
</feature>
<protein>
    <submittedName>
        <fullName evidence="4">DMT family transporter</fullName>
    </submittedName>
</protein>
<dbReference type="PANTHER" id="PTHR22911">
    <property type="entry name" value="ACYL-MALONYL CONDENSING ENZYME-RELATED"/>
    <property type="match status" value="1"/>
</dbReference>
<feature type="transmembrane region" description="Helical" evidence="2">
    <location>
        <begin position="21"/>
        <end position="42"/>
    </location>
</feature>
<keyword evidence="2" id="KW-1133">Transmembrane helix</keyword>